<proteinExistence type="predicted"/>
<name>A0A1F5EA60_9BACT</name>
<keyword evidence="1" id="KW-1133">Transmembrane helix</keyword>
<protein>
    <submittedName>
        <fullName evidence="2">Uncharacterized protein</fullName>
    </submittedName>
</protein>
<feature type="transmembrane region" description="Helical" evidence="1">
    <location>
        <begin position="67"/>
        <end position="84"/>
    </location>
</feature>
<keyword evidence="1" id="KW-0812">Transmembrane</keyword>
<dbReference type="EMBL" id="MEZX01000003">
    <property type="protein sequence ID" value="OGD64282.1"/>
    <property type="molecule type" value="Genomic_DNA"/>
</dbReference>
<accession>A0A1F5EA60</accession>
<gene>
    <name evidence="2" type="ORF">A3A71_03855</name>
</gene>
<keyword evidence="1" id="KW-0472">Membrane</keyword>
<sequence length="106" mass="11638">MSKKNKKKFQAQLAKKIQLQQINQGSVVSFAEPSAAIVTAPQTETAIVESHDDVSIKTPAVTGLKRTMFCVAIIAVLFIGAVITKRTTPYDTQLGNWVYETLRLSN</sequence>
<organism evidence="2 3">
    <name type="scientific">Candidatus Berkelbacteria bacterium RIFCSPLOWO2_01_FULL_50_28</name>
    <dbReference type="NCBI Taxonomy" id="1797471"/>
    <lineage>
        <taxon>Bacteria</taxon>
        <taxon>Candidatus Berkelbacteria</taxon>
    </lineage>
</organism>
<evidence type="ECO:0000313" key="3">
    <source>
        <dbReference type="Proteomes" id="UP000177481"/>
    </source>
</evidence>
<evidence type="ECO:0000256" key="1">
    <source>
        <dbReference type="SAM" id="Phobius"/>
    </source>
</evidence>
<evidence type="ECO:0000313" key="2">
    <source>
        <dbReference type="EMBL" id="OGD64282.1"/>
    </source>
</evidence>
<reference evidence="2 3" key="1">
    <citation type="journal article" date="2016" name="Nat. Commun.">
        <title>Thousands of microbial genomes shed light on interconnected biogeochemical processes in an aquifer system.</title>
        <authorList>
            <person name="Anantharaman K."/>
            <person name="Brown C.T."/>
            <person name="Hug L.A."/>
            <person name="Sharon I."/>
            <person name="Castelle C.J."/>
            <person name="Probst A.J."/>
            <person name="Thomas B.C."/>
            <person name="Singh A."/>
            <person name="Wilkins M.J."/>
            <person name="Karaoz U."/>
            <person name="Brodie E.L."/>
            <person name="Williams K.H."/>
            <person name="Hubbard S.S."/>
            <person name="Banfield J.F."/>
        </authorList>
    </citation>
    <scope>NUCLEOTIDE SEQUENCE [LARGE SCALE GENOMIC DNA]</scope>
</reference>
<dbReference type="Proteomes" id="UP000177481">
    <property type="component" value="Unassembled WGS sequence"/>
</dbReference>
<dbReference type="AlphaFoldDB" id="A0A1F5EA60"/>
<comment type="caution">
    <text evidence="2">The sequence shown here is derived from an EMBL/GenBank/DDBJ whole genome shotgun (WGS) entry which is preliminary data.</text>
</comment>